<feature type="region of interest" description="Disordered" evidence="5">
    <location>
        <begin position="414"/>
        <end position="455"/>
    </location>
</feature>
<name>A0A5J4YLH4_PORPP</name>
<evidence type="ECO:0000256" key="1">
    <source>
        <dbReference type="ARBA" id="ARBA00004141"/>
    </source>
</evidence>
<dbReference type="PANTHER" id="PTHR12570:SF9">
    <property type="entry name" value="MAGNESIUM TRANSPORTER NIPA8-RELATED"/>
    <property type="match status" value="1"/>
</dbReference>
<dbReference type="SUPFAM" id="SSF103481">
    <property type="entry name" value="Multidrug resistance efflux transporter EmrE"/>
    <property type="match status" value="1"/>
</dbReference>
<keyword evidence="4 6" id="KW-0472">Membrane</keyword>
<dbReference type="AlphaFoldDB" id="A0A5J4YLH4"/>
<proteinExistence type="predicted"/>
<evidence type="ECO:0000256" key="2">
    <source>
        <dbReference type="ARBA" id="ARBA00022692"/>
    </source>
</evidence>
<accession>A0A5J4YLH4</accession>
<protein>
    <submittedName>
        <fullName evidence="7">Putative magnesium transporter NIPA8</fullName>
    </submittedName>
</protein>
<evidence type="ECO:0000256" key="5">
    <source>
        <dbReference type="SAM" id="MobiDB-lite"/>
    </source>
</evidence>
<reference evidence="8" key="1">
    <citation type="journal article" date="2019" name="Nat. Commun.">
        <title>Expansion of phycobilisome linker gene families in mesophilic red algae.</title>
        <authorList>
            <person name="Lee J."/>
            <person name="Kim D."/>
            <person name="Bhattacharya D."/>
            <person name="Yoon H.S."/>
        </authorList>
    </citation>
    <scope>NUCLEOTIDE SEQUENCE [LARGE SCALE GENOMIC DNA]</scope>
    <source>
        <strain evidence="8">CCMP 1328</strain>
    </source>
</reference>
<evidence type="ECO:0000256" key="3">
    <source>
        <dbReference type="ARBA" id="ARBA00022989"/>
    </source>
</evidence>
<dbReference type="GO" id="GO:0015095">
    <property type="term" value="F:magnesium ion transmembrane transporter activity"/>
    <property type="evidence" value="ECO:0007669"/>
    <property type="project" value="InterPro"/>
</dbReference>
<dbReference type="OrthoDB" id="165382at2759"/>
<keyword evidence="8" id="KW-1185">Reference proteome</keyword>
<dbReference type="Pfam" id="PF05653">
    <property type="entry name" value="Mg_trans_NIPA"/>
    <property type="match status" value="2"/>
</dbReference>
<evidence type="ECO:0000256" key="4">
    <source>
        <dbReference type="ARBA" id="ARBA00023136"/>
    </source>
</evidence>
<feature type="transmembrane region" description="Helical" evidence="6">
    <location>
        <begin position="307"/>
        <end position="328"/>
    </location>
</feature>
<feature type="transmembrane region" description="Helical" evidence="6">
    <location>
        <begin position="214"/>
        <end position="234"/>
    </location>
</feature>
<evidence type="ECO:0000313" key="8">
    <source>
        <dbReference type="Proteomes" id="UP000324585"/>
    </source>
</evidence>
<dbReference type="InterPro" id="IPR008521">
    <property type="entry name" value="Mg_trans_NIPA"/>
</dbReference>
<feature type="transmembrane region" description="Helical" evidence="6">
    <location>
        <begin position="124"/>
        <end position="142"/>
    </location>
</feature>
<dbReference type="EMBL" id="VRMN01000014">
    <property type="protein sequence ID" value="KAA8491297.1"/>
    <property type="molecule type" value="Genomic_DNA"/>
</dbReference>
<feature type="transmembrane region" description="Helical" evidence="6">
    <location>
        <begin position="79"/>
        <end position="104"/>
    </location>
</feature>
<sequence length="472" mass="52712">MLRTAVAPARPRAHSALRSLAGFRKICSSGTLPLGRLRPDFCTARRLARRQEYDMADSAKDGGNLDWFYSELGWFVSSWWPGIILCIVGSVLMNWGTNVMKLAINLRLATDPRERKRLIQTPQWVVGFALFAFGTIINFVSFKFAAQSLLSGLSSVQFISQLFFSKVVLHERVDMYSYLGVVLILAGSFLLVYFGQHETKNYGPEELAALYGRTPYVCYILLTSALSCAAWVFYERIKRRIRTHSSSSSAADAKFQISMASMREVHLLAAMYAVRAGIWGAYSVTLAKSLSMLLIQLLQPNRDHTNPLVMPETYFIIMAFVASAMYRIMRLNQALKMFDAVYMVPMLNINWILFASVGGGIYYDEFATWGVKEFMAYTVAFGTIIGGVLLLCPREDHMQPVTQAEALYDLFQPGSDDEDDVSSVDLGRSPLTGGNGHRRQSVTADDDSFEGWSDVNAAQVESQNGDIALHAK</sequence>
<keyword evidence="2 6" id="KW-0812">Transmembrane</keyword>
<comment type="caution">
    <text evidence="7">The sequence shown here is derived from an EMBL/GenBank/DDBJ whole genome shotgun (WGS) entry which is preliminary data.</text>
</comment>
<gene>
    <name evidence="7" type="ORF">FVE85_7718</name>
</gene>
<dbReference type="PANTHER" id="PTHR12570">
    <property type="match status" value="1"/>
</dbReference>
<dbReference type="OMA" id="YYGPLAC"/>
<feature type="transmembrane region" description="Helical" evidence="6">
    <location>
        <begin position="374"/>
        <end position="392"/>
    </location>
</feature>
<feature type="transmembrane region" description="Helical" evidence="6">
    <location>
        <begin position="176"/>
        <end position="194"/>
    </location>
</feature>
<keyword evidence="3 6" id="KW-1133">Transmembrane helix</keyword>
<dbReference type="GO" id="GO:0016020">
    <property type="term" value="C:membrane"/>
    <property type="evidence" value="ECO:0007669"/>
    <property type="project" value="UniProtKB-SubCell"/>
</dbReference>
<dbReference type="Proteomes" id="UP000324585">
    <property type="component" value="Unassembled WGS sequence"/>
</dbReference>
<evidence type="ECO:0000256" key="6">
    <source>
        <dbReference type="SAM" id="Phobius"/>
    </source>
</evidence>
<organism evidence="7 8">
    <name type="scientific">Porphyridium purpureum</name>
    <name type="common">Red alga</name>
    <name type="synonym">Porphyridium cruentum</name>
    <dbReference type="NCBI Taxonomy" id="35688"/>
    <lineage>
        <taxon>Eukaryota</taxon>
        <taxon>Rhodophyta</taxon>
        <taxon>Bangiophyceae</taxon>
        <taxon>Porphyridiales</taxon>
        <taxon>Porphyridiaceae</taxon>
        <taxon>Porphyridium</taxon>
    </lineage>
</organism>
<comment type="subcellular location">
    <subcellularLocation>
        <location evidence="1">Membrane</location>
        <topology evidence="1">Multi-pass membrane protein</topology>
    </subcellularLocation>
</comment>
<evidence type="ECO:0000313" key="7">
    <source>
        <dbReference type="EMBL" id="KAA8491297.1"/>
    </source>
</evidence>
<feature type="transmembrane region" description="Helical" evidence="6">
    <location>
        <begin position="265"/>
        <end position="287"/>
    </location>
</feature>
<dbReference type="InterPro" id="IPR037185">
    <property type="entry name" value="EmrE-like"/>
</dbReference>
<feature type="transmembrane region" description="Helical" evidence="6">
    <location>
        <begin position="340"/>
        <end position="362"/>
    </location>
</feature>